<dbReference type="Proteomes" id="UP000268727">
    <property type="component" value="Unassembled WGS sequence"/>
</dbReference>
<proteinExistence type="predicted"/>
<dbReference type="EMBL" id="RJKM01000001">
    <property type="protein sequence ID" value="ROP37492.1"/>
    <property type="molecule type" value="Genomic_DNA"/>
</dbReference>
<name>A0A3N1H5L0_9PSEU</name>
<reference evidence="1 2" key="1">
    <citation type="submission" date="2018-11" db="EMBL/GenBank/DDBJ databases">
        <title>Sequencing the genomes of 1000 actinobacteria strains.</title>
        <authorList>
            <person name="Klenk H.-P."/>
        </authorList>
    </citation>
    <scope>NUCLEOTIDE SEQUENCE [LARGE SCALE GENOMIC DNA]</scope>
    <source>
        <strain evidence="1 2">DSM 44231</strain>
    </source>
</reference>
<organism evidence="1 2">
    <name type="scientific">Saccharothrix texasensis</name>
    <dbReference type="NCBI Taxonomy" id="103734"/>
    <lineage>
        <taxon>Bacteria</taxon>
        <taxon>Bacillati</taxon>
        <taxon>Actinomycetota</taxon>
        <taxon>Actinomycetes</taxon>
        <taxon>Pseudonocardiales</taxon>
        <taxon>Pseudonocardiaceae</taxon>
        <taxon>Saccharothrix</taxon>
    </lineage>
</organism>
<dbReference type="AlphaFoldDB" id="A0A3N1H5L0"/>
<accession>A0A3N1H5L0</accession>
<evidence type="ECO:0000313" key="1">
    <source>
        <dbReference type="EMBL" id="ROP37492.1"/>
    </source>
</evidence>
<protein>
    <submittedName>
        <fullName evidence="1">Uncharacterized protein</fullName>
    </submittedName>
</protein>
<comment type="caution">
    <text evidence="1">The sequence shown here is derived from an EMBL/GenBank/DDBJ whole genome shotgun (WGS) entry which is preliminary data.</text>
</comment>
<sequence length="64" mass="6954">MDVTANPPSPAEPPRQERLYPFVVRNVTSEQFQVVLDFARNGPLTTARASVLTVLPTTATRAGT</sequence>
<evidence type="ECO:0000313" key="2">
    <source>
        <dbReference type="Proteomes" id="UP000268727"/>
    </source>
</evidence>
<keyword evidence="2" id="KW-1185">Reference proteome</keyword>
<gene>
    <name evidence="1" type="ORF">EDD40_2805</name>
</gene>